<organism evidence="1 2">
    <name type="scientific">Parasponia andersonii</name>
    <name type="common">Sponia andersonii</name>
    <dbReference type="NCBI Taxonomy" id="3476"/>
    <lineage>
        <taxon>Eukaryota</taxon>
        <taxon>Viridiplantae</taxon>
        <taxon>Streptophyta</taxon>
        <taxon>Embryophyta</taxon>
        <taxon>Tracheophyta</taxon>
        <taxon>Spermatophyta</taxon>
        <taxon>Magnoliopsida</taxon>
        <taxon>eudicotyledons</taxon>
        <taxon>Gunneridae</taxon>
        <taxon>Pentapetalae</taxon>
        <taxon>rosids</taxon>
        <taxon>fabids</taxon>
        <taxon>Rosales</taxon>
        <taxon>Cannabaceae</taxon>
        <taxon>Parasponia</taxon>
    </lineage>
</organism>
<protein>
    <submittedName>
        <fullName evidence="1">Uncharacterized protein</fullName>
    </submittedName>
</protein>
<reference evidence="2" key="1">
    <citation type="submission" date="2016-06" db="EMBL/GenBank/DDBJ databases">
        <title>Parallel loss of symbiosis genes in relatives of nitrogen-fixing non-legume Parasponia.</title>
        <authorList>
            <person name="Van Velzen R."/>
            <person name="Holmer R."/>
            <person name="Bu F."/>
            <person name="Rutten L."/>
            <person name="Van Zeijl A."/>
            <person name="Liu W."/>
            <person name="Santuari L."/>
            <person name="Cao Q."/>
            <person name="Sharma T."/>
            <person name="Shen D."/>
            <person name="Roswanjaya Y."/>
            <person name="Wardhani T."/>
            <person name="Kalhor M.S."/>
            <person name="Jansen J."/>
            <person name="Van den Hoogen J."/>
            <person name="Gungor B."/>
            <person name="Hartog M."/>
            <person name="Hontelez J."/>
            <person name="Verver J."/>
            <person name="Yang W.-C."/>
            <person name="Schijlen E."/>
            <person name="Repin R."/>
            <person name="Schilthuizen M."/>
            <person name="Schranz E."/>
            <person name="Heidstra R."/>
            <person name="Miyata K."/>
            <person name="Fedorova E."/>
            <person name="Kohlen W."/>
            <person name="Bisseling T."/>
            <person name="Smit S."/>
            <person name="Geurts R."/>
        </authorList>
    </citation>
    <scope>NUCLEOTIDE SEQUENCE [LARGE SCALE GENOMIC DNA]</scope>
    <source>
        <strain evidence="2">cv. WU1-14</strain>
    </source>
</reference>
<dbReference type="AlphaFoldDB" id="A0A2P5B3A5"/>
<keyword evidence="2" id="KW-1185">Reference proteome</keyword>
<gene>
    <name evidence="1" type="ORF">PanWU01x14_276060</name>
</gene>
<proteinExistence type="predicted"/>
<dbReference type="EMBL" id="JXTB01000375">
    <property type="protein sequence ID" value="PON43263.1"/>
    <property type="molecule type" value="Genomic_DNA"/>
</dbReference>
<comment type="caution">
    <text evidence="1">The sequence shown here is derived from an EMBL/GenBank/DDBJ whole genome shotgun (WGS) entry which is preliminary data.</text>
</comment>
<name>A0A2P5B3A5_PARAD</name>
<evidence type="ECO:0000313" key="2">
    <source>
        <dbReference type="Proteomes" id="UP000237105"/>
    </source>
</evidence>
<feature type="non-terminal residue" evidence="1">
    <location>
        <position position="1"/>
    </location>
</feature>
<sequence>QWAGLDSGWLRQSASLVENSKIQRLNLTRGGGAHPPTGKIN</sequence>
<accession>A0A2P5B3A5</accession>
<dbReference type="Proteomes" id="UP000237105">
    <property type="component" value="Unassembled WGS sequence"/>
</dbReference>
<evidence type="ECO:0000313" key="1">
    <source>
        <dbReference type="EMBL" id="PON43263.1"/>
    </source>
</evidence>